<evidence type="ECO:0000259" key="4">
    <source>
        <dbReference type="Pfam" id="PF24595"/>
    </source>
</evidence>
<name>A0A556MJH1_9FLAO</name>
<dbReference type="AlphaFoldDB" id="A0A556MJH1"/>
<feature type="domain" description="DUF7619" evidence="4">
    <location>
        <begin position="604"/>
        <end position="734"/>
    </location>
</feature>
<sequence>MKVLKEETRKKLLKMNQLTKLAFVIGTMFISCLTFSQGFTLTSLNTGTPVYTSCDSTLNLSVSALYEDSLANADVYFTLDGNNFASSQFTTVVWWGDGMTSTHTGSTSTAGSAISWTPPLSHTYQGIGSYTVIIQVTNPMNNSTVVDTINYINSCTTAFVFASTQLDCNNDGNTDSTLNNGVPLIISDGINTYYATTQNQQAVFNNIPSGTYTIQVNPTWLAQNGYQVLSFLGNLITVNQGMQTFTTLITLTCVNGPNTSCVSGYVFCDQDTNGVLSWPDILILNAPVIIQAGGMTQTVYTDAGGYYQTSLNVASGTPAVVMVNPNWLSVNGYSTLMGPQTILTSACNGADTLNIPVNCNNSCSNTSCVSVYVFCDANNNGVMDSGELPIANAPVQFMINTMNQLAVVYTDSSGLAQYCSNYFPNQYVFAQINQSWLQQHGYTSNNTLLTVLTSPAGTTNTGYYGVNCGGTGSQCADLWTTVTPWIGYYQGQTNYIKLNIGNYGPGTGYTYTVTMNFPAGVTPVPSSINLPGYVISGNTITWNLTNAYPGYSYSDVIQFICPSGIPNGTAHYYTSQIAATNNTTDCNTNNNNGNLLQLVGSSYDPNDKSVDHEAAINPATVETLTYTIRFQNTGTAPAQNIYILDTLSAQLDWATLEILETSHPMQLIDMGNGVKRFDFPQIWLPEESANEPMSHGHVVYRIREKATNGIGSEIKNTAHIFFDWNEPIVTNTTYNVNSALGLETLDKNSVHVFPNPASTFLQIISDNELQKIEVVDLTGKVMLSRTAQGLNEQVDLNNFETGLYLIRLQTNAGMTTISFFKK</sequence>
<dbReference type="Pfam" id="PF18962">
    <property type="entry name" value="Por_Secre_tail"/>
    <property type="match status" value="1"/>
</dbReference>
<gene>
    <name evidence="5" type="ORF">FO442_17075</name>
</gene>
<dbReference type="InterPro" id="IPR013783">
    <property type="entry name" value="Ig-like_fold"/>
</dbReference>
<keyword evidence="2" id="KW-0812">Transmembrane</keyword>
<accession>A0A556MJH1</accession>
<keyword evidence="2" id="KW-1133">Transmembrane helix</keyword>
<dbReference type="InterPro" id="IPR047589">
    <property type="entry name" value="DUF11_rpt"/>
</dbReference>
<organism evidence="5 6">
    <name type="scientific">Fluviicola chungangensis</name>
    <dbReference type="NCBI Taxonomy" id="2597671"/>
    <lineage>
        <taxon>Bacteria</taxon>
        <taxon>Pseudomonadati</taxon>
        <taxon>Bacteroidota</taxon>
        <taxon>Flavobacteriia</taxon>
        <taxon>Flavobacteriales</taxon>
        <taxon>Crocinitomicaceae</taxon>
        <taxon>Fluviicola</taxon>
    </lineage>
</organism>
<comment type="caution">
    <text evidence="5">The sequence shown here is derived from an EMBL/GenBank/DDBJ whole genome shotgun (WGS) entry which is preliminary data.</text>
</comment>
<protein>
    <submittedName>
        <fullName evidence="5">T9SS type A sorting domain-containing protein</fullName>
    </submittedName>
</protein>
<evidence type="ECO:0000313" key="6">
    <source>
        <dbReference type="Proteomes" id="UP000316008"/>
    </source>
</evidence>
<dbReference type="OrthoDB" id="1110367at2"/>
<dbReference type="NCBIfam" id="TIGR04183">
    <property type="entry name" value="Por_Secre_tail"/>
    <property type="match status" value="1"/>
</dbReference>
<evidence type="ECO:0000256" key="1">
    <source>
        <dbReference type="ARBA" id="ARBA00022729"/>
    </source>
</evidence>
<evidence type="ECO:0000313" key="5">
    <source>
        <dbReference type="EMBL" id="TSJ40019.1"/>
    </source>
</evidence>
<dbReference type="Gene3D" id="2.60.40.10">
    <property type="entry name" value="Immunoglobulins"/>
    <property type="match status" value="2"/>
</dbReference>
<dbReference type="InterPro" id="IPR026444">
    <property type="entry name" value="Secre_tail"/>
</dbReference>
<dbReference type="Proteomes" id="UP000316008">
    <property type="component" value="Unassembled WGS sequence"/>
</dbReference>
<proteinExistence type="predicted"/>
<dbReference type="PROSITE" id="PS51257">
    <property type="entry name" value="PROKAR_LIPOPROTEIN"/>
    <property type="match status" value="1"/>
</dbReference>
<keyword evidence="2" id="KW-0472">Membrane</keyword>
<keyword evidence="6" id="KW-1185">Reference proteome</keyword>
<dbReference type="SUPFAM" id="SSF117074">
    <property type="entry name" value="Hypothetical protein PA1324"/>
    <property type="match status" value="1"/>
</dbReference>
<feature type="domain" description="Secretion system C-terminal sorting" evidence="3">
    <location>
        <begin position="752"/>
        <end position="815"/>
    </location>
</feature>
<dbReference type="Pfam" id="PF24595">
    <property type="entry name" value="DUF7619"/>
    <property type="match status" value="1"/>
</dbReference>
<keyword evidence="1" id="KW-0732">Signal</keyword>
<feature type="transmembrane region" description="Helical" evidence="2">
    <location>
        <begin position="21"/>
        <end position="39"/>
    </location>
</feature>
<dbReference type="EMBL" id="VLPL01000010">
    <property type="protein sequence ID" value="TSJ40019.1"/>
    <property type="molecule type" value="Genomic_DNA"/>
</dbReference>
<evidence type="ECO:0000256" key="2">
    <source>
        <dbReference type="SAM" id="Phobius"/>
    </source>
</evidence>
<evidence type="ECO:0000259" key="3">
    <source>
        <dbReference type="Pfam" id="PF18962"/>
    </source>
</evidence>
<reference evidence="5 6" key="1">
    <citation type="submission" date="2019-07" db="EMBL/GenBank/DDBJ databases">
        <authorList>
            <person name="Huq M.A."/>
        </authorList>
    </citation>
    <scope>NUCLEOTIDE SEQUENCE [LARGE SCALE GENOMIC DNA]</scope>
    <source>
        <strain evidence="5 6">MAH-3</strain>
    </source>
</reference>
<dbReference type="InterPro" id="IPR055353">
    <property type="entry name" value="DUF7619"/>
</dbReference>
<dbReference type="NCBIfam" id="TIGR01451">
    <property type="entry name" value="B_ant_repeat"/>
    <property type="match status" value="1"/>
</dbReference>